<sequence length="265" mass="29396">MPPKGKEAKPDSLISKEDGLRYWQNATADVDGMLGGVPSLFSPISRVDLQGSRTFLARLGIGTSQGRQKVTNCVEGGAGIGRVTQGLLANVAANIDIVEPVGKFTAQLRGKPGVRRIFNVGLEEWAPAADAPAYDLVWTQWCLGHLTDAQLVQYLRRCKEALVPETGVIVIKENLSTSGEDVFDPVDSCVTRFVCGLKRDALIAEKKKKKKKKQRLTKRKRRQEETWKRLFEEAGLRIVRHEPQRGLPETGAHRLLPVMMYALKP</sequence>
<dbReference type="PANTHER" id="PTHR12753:SF0">
    <property type="entry name" value="ALPHA N-TERMINAL PROTEIN METHYLTRANSFERASE 1"/>
    <property type="match status" value="1"/>
</dbReference>
<dbReference type="AlphaFoldDB" id="A0A168IEF9"/>
<evidence type="ECO:0000256" key="4">
    <source>
        <dbReference type="ARBA" id="ARBA00022691"/>
    </source>
</evidence>
<feature type="binding site" evidence="11">
    <location>
        <position position="140"/>
    </location>
    <ligand>
        <name>S-adenosyl-L-methionine</name>
        <dbReference type="ChEBI" id="CHEBI:59789"/>
    </ligand>
</feature>
<dbReference type="Gene3D" id="3.40.50.150">
    <property type="entry name" value="Vaccinia Virus protein VP39"/>
    <property type="match status" value="1"/>
</dbReference>
<feature type="coiled-coil region" evidence="12">
    <location>
        <begin position="199"/>
        <end position="226"/>
    </location>
</feature>
<gene>
    <name evidence="13" type="ORF">LEL_02650</name>
</gene>
<name>A0A168IEF9_CORDF</name>
<keyword evidence="12" id="KW-0175">Coiled coil</keyword>
<dbReference type="GO" id="GO:0071885">
    <property type="term" value="F:N-terminal protein N-methyltransferase activity"/>
    <property type="evidence" value="ECO:0007669"/>
    <property type="project" value="UniProtKB-EC"/>
</dbReference>
<evidence type="ECO:0000256" key="5">
    <source>
        <dbReference type="ARBA" id="ARBA00039112"/>
    </source>
</evidence>
<comment type="catalytic activity">
    <reaction evidence="9">
        <text>N-terminal L-prolyl-L-prolyl-L-lysyl-[protein] + 2 S-adenosyl-L-methionine = N-terminal N,N-dimethyl-L-prolyl-L-prolyl-L-lysyl-[protein] + 2 S-adenosyl-L-homocysteine + 2 H(+)</text>
        <dbReference type="Rhea" id="RHEA:54736"/>
        <dbReference type="Rhea" id="RHEA-COMP:13787"/>
        <dbReference type="Rhea" id="RHEA-COMP:13974"/>
        <dbReference type="ChEBI" id="CHEBI:15378"/>
        <dbReference type="ChEBI" id="CHEBI:57856"/>
        <dbReference type="ChEBI" id="CHEBI:59789"/>
        <dbReference type="ChEBI" id="CHEBI:138059"/>
        <dbReference type="ChEBI" id="CHEBI:138318"/>
        <dbReference type="EC" id="2.1.1.244"/>
    </reaction>
</comment>
<dbReference type="InterPro" id="IPR008576">
    <property type="entry name" value="MeTrfase_NTM1"/>
</dbReference>
<keyword evidence="4 11" id="KW-0949">S-adenosyl-L-methionine</keyword>
<protein>
    <recommendedName>
        <fullName evidence="6">Alpha N-terminal protein methyltransferase 1</fullName>
        <ecNumber evidence="5">2.1.1.244</ecNumber>
    </recommendedName>
    <alternativeName>
        <fullName evidence="7">X-Pro-Lys N-terminal protein methyltransferase 1</fullName>
    </alternativeName>
</protein>
<evidence type="ECO:0000256" key="9">
    <source>
        <dbReference type="ARBA" id="ARBA00047885"/>
    </source>
</evidence>
<dbReference type="OrthoDB" id="1298661at2759"/>
<evidence type="ECO:0000313" key="13">
    <source>
        <dbReference type="EMBL" id="OAA79164.1"/>
    </source>
</evidence>
<comment type="similarity">
    <text evidence="1">Belongs to the methyltransferase superfamily. NTM1 family.</text>
</comment>
<accession>A0A168IEF9</accession>
<comment type="caution">
    <text evidence="13">The sequence shown here is derived from an EMBL/GenBank/DDBJ whole genome shotgun (WGS) entry which is preliminary data.</text>
</comment>
<dbReference type="SUPFAM" id="SSF53335">
    <property type="entry name" value="S-adenosyl-L-methionine-dependent methyltransferases"/>
    <property type="match status" value="1"/>
</dbReference>
<dbReference type="EC" id="2.1.1.244" evidence="5"/>
<dbReference type="STRING" id="1081108.A0A168IEF9"/>
<evidence type="ECO:0000256" key="3">
    <source>
        <dbReference type="ARBA" id="ARBA00022679"/>
    </source>
</evidence>
<evidence type="ECO:0000256" key="11">
    <source>
        <dbReference type="PIRSR" id="PIRSR016958-1"/>
    </source>
</evidence>
<organism evidence="13 14">
    <name type="scientific">Akanthomyces lecanii RCEF 1005</name>
    <dbReference type="NCBI Taxonomy" id="1081108"/>
    <lineage>
        <taxon>Eukaryota</taxon>
        <taxon>Fungi</taxon>
        <taxon>Dikarya</taxon>
        <taxon>Ascomycota</taxon>
        <taxon>Pezizomycotina</taxon>
        <taxon>Sordariomycetes</taxon>
        <taxon>Hypocreomycetidae</taxon>
        <taxon>Hypocreales</taxon>
        <taxon>Cordycipitaceae</taxon>
        <taxon>Akanthomyces</taxon>
        <taxon>Cordyceps confragosa</taxon>
    </lineage>
</organism>
<keyword evidence="3" id="KW-0808">Transferase</keyword>
<dbReference type="GO" id="GO:0005737">
    <property type="term" value="C:cytoplasm"/>
    <property type="evidence" value="ECO:0007669"/>
    <property type="project" value="TreeGrafter"/>
</dbReference>
<evidence type="ECO:0000256" key="2">
    <source>
        <dbReference type="ARBA" id="ARBA00022603"/>
    </source>
</evidence>
<dbReference type="EMBL" id="AZHF01000002">
    <property type="protein sequence ID" value="OAA79164.1"/>
    <property type="molecule type" value="Genomic_DNA"/>
</dbReference>
<evidence type="ECO:0000256" key="7">
    <source>
        <dbReference type="ARBA" id="ARBA00043129"/>
    </source>
</evidence>
<evidence type="ECO:0000256" key="12">
    <source>
        <dbReference type="SAM" id="Coils"/>
    </source>
</evidence>
<comment type="catalytic activity">
    <reaction evidence="8">
        <text>N-terminal L-seryl-L-prolyl-L-lysyl-[protein] + 3 S-adenosyl-L-methionine = N-terminal N,N,N-trimethyl-L-seryl-L-prolyl-L-lysyl-[protein] + 3 S-adenosyl-L-homocysteine + 3 H(+)</text>
        <dbReference type="Rhea" id="RHEA:54724"/>
        <dbReference type="Rhea" id="RHEA-COMP:13789"/>
        <dbReference type="Rhea" id="RHEA-COMP:13973"/>
        <dbReference type="ChEBI" id="CHEBI:15378"/>
        <dbReference type="ChEBI" id="CHEBI:57856"/>
        <dbReference type="ChEBI" id="CHEBI:59789"/>
        <dbReference type="ChEBI" id="CHEBI:138061"/>
        <dbReference type="ChEBI" id="CHEBI:138317"/>
        <dbReference type="EC" id="2.1.1.244"/>
    </reaction>
</comment>
<evidence type="ECO:0000256" key="6">
    <source>
        <dbReference type="ARBA" id="ARBA00039449"/>
    </source>
</evidence>
<feature type="binding site" evidence="11">
    <location>
        <position position="82"/>
    </location>
    <ligand>
        <name>S-adenosyl-L-methionine</name>
        <dbReference type="ChEBI" id="CHEBI:59789"/>
    </ligand>
</feature>
<keyword evidence="14" id="KW-1185">Reference proteome</keyword>
<keyword evidence="2" id="KW-0489">Methyltransferase</keyword>
<dbReference type="InterPro" id="IPR029063">
    <property type="entry name" value="SAM-dependent_MTases_sf"/>
</dbReference>
<dbReference type="PIRSF" id="PIRSF016958">
    <property type="entry name" value="DUF858_MeTrfase_lik"/>
    <property type="match status" value="1"/>
</dbReference>
<dbReference type="PANTHER" id="PTHR12753">
    <property type="entry name" value="AD-003 - RELATED"/>
    <property type="match status" value="1"/>
</dbReference>
<reference evidence="13 14" key="1">
    <citation type="journal article" date="2016" name="Genome Biol. Evol.">
        <title>Divergent and convergent evolution of fungal pathogenicity.</title>
        <authorList>
            <person name="Shang Y."/>
            <person name="Xiao G."/>
            <person name="Zheng P."/>
            <person name="Cen K."/>
            <person name="Zhan S."/>
            <person name="Wang C."/>
        </authorList>
    </citation>
    <scope>NUCLEOTIDE SEQUENCE [LARGE SCALE GENOMIC DNA]</scope>
    <source>
        <strain evidence="13 14">RCEF 1005</strain>
    </source>
</reference>
<feature type="binding site" evidence="11">
    <location>
        <position position="77"/>
    </location>
    <ligand>
        <name>S-adenosyl-L-methionine</name>
        <dbReference type="ChEBI" id="CHEBI:59789"/>
    </ligand>
</feature>
<evidence type="ECO:0000313" key="14">
    <source>
        <dbReference type="Proteomes" id="UP000076881"/>
    </source>
</evidence>
<dbReference type="Proteomes" id="UP000076881">
    <property type="component" value="Unassembled WGS sequence"/>
</dbReference>
<dbReference type="Pfam" id="PF05891">
    <property type="entry name" value="Methyltransf_PK"/>
    <property type="match status" value="2"/>
</dbReference>
<dbReference type="GO" id="GO:0032259">
    <property type="term" value="P:methylation"/>
    <property type="evidence" value="ECO:0007669"/>
    <property type="project" value="UniProtKB-KW"/>
</dbReference>
<comment type="catalytic activity">
    <reaction evidence="10">
        <text>N-terminal L-alanyl-L-prolyl-L-lysyl-[protein] + 3 S-adenosyl-L-methionine = N-terminal N,N,N-trimethyl-L-alanyl-L-prolyl-L-lysyl-[protein] + 3 S-adenosyl-L-homocysteine + 3 H(+)</text>
        <dbReference type="Rhea" id="RHEA:54712"/>
        <dbReference type="Rhea" id="RHEA-COMP:13785"/>
        <dbReference type="Rhea" id="RHEA-COMP:13971"/>
        <dbReference type="ChEBI" id="CHEBI:15378"/>
        <dbReference type="ChEBI" id="CHEBI:57856"/>
        <dbReference type="ChEBI" id="CHEBI:59789"/>
        <dbReference type="ChEBI" id="CHEBI:138057"/>
        <dbReference type="ChEBI" id="CHEBI:138315"/>
        <dbReference type="EC" id="2.1.1.244"/>
    </reaction>
</comment>
<proteinExistence type="inferred from homology"/>
<evidence type="ECO:0000256" key="1">
    <source>
        <dbReference type="ARBA" id="ARBA00009059"/>
    </source>
</evidence>
<evidence type="ECO:0000256" key="8">
    <source>
        <dbReference type="ARBA" id="ARBA00047306"/>
    </source>
</evidence>
<evidence type="ECO:0000256" key="10">
    <source>
        <dbReference type="ARBA" id="ARBA00048167"/>
    </source>
</evidence>